<evidence type="ECO:0000313" key="3">
    <source>
        <dbReference type="Proteomes" id="UP000265631"/>
    </source>
</evidence>
<dbReference type="Proteomes" id="UP000265631">
    <property type="component" value="Unassembled WGS sequence"/>
</dbReference>
<dbReference type="SUPFAM" id="SSF52540">
    <property type="entry name" value="P-loop containing nucleoside triphosphate hydrolases"/>
    <property type="match status" value="1"/>
</dbReference>
<dbReference type="EMBL" id="PXXK01000203">
    <property type="protein sequence ID" value="RFN48584.1"/>
    <property type="molecule type" value="Genomic_DNA"/>
</dbReference>
<evidence type="ECO:0000313" key="2">
    <source>
        <dbReference type="EMBL" id="RFN48584.1"/>
    </source>
</evidence>
<feature type="region of interest" description="Disordered" evidence="1">
    <location>
        <begin position="417"/>
        <end position="438"/>
    </location>
</feature>
<organism evidence="2 3">
    <name type="scientific">Fusarium flagelliforme</name>
    <dbReference type="NCBI Taxonomy" id="2675880"/>
    <lineage>
        <taxon>Eukaryota</taxon>
        <taxon>Fungi</taxon>
        <taxon>Dikarya</taxon>
        <taxon>Ascomycota</taxon>
        <taxon>Pezizomycotina</taxon>
        <taxon>Sordariomycetes</taxon>
        <taxon>Hypocreomycetidae</taxon>
        <taxon>Hypocreales</taxon>
        <taxon>Nectriaceae</taxon>
        <taxon>Fusarium</taxon>
        <taxon>Fusarium incarnatum-equiseti species complex</taxon>
    </lineage>
</organism>
<accession>A0A395MKZ1</accession>
<feature type="compositionally biased region" description="Polar residues" evidence="1">
    <location>
        <begin position="427"/>
        <end position="438"/>
    </location>
</feature>
<gene>
    <name evidence="2" type="ORF">FIE12Z_7164</name>
</gene>
<comment type="caution">
    <text evidence="2">The sequence shown here is derived from an EMBL/GenBank/DDBJ whole genome shotgun (WGS) entry which is preliminary data.</text>
</comment>
<sequence>MLLERQLTNLKREPAFKAMDAKDMLKTELFEGFRPHLCISPPATIVQTVREAMDHFPDLRYIVYFATASTFPIKGVKVEHRGARIHTLIEACRNPEEMLNPVNSRTIIFTTYPTLSKRWMRKNEEPFNFKKDSDTSSKKKRATIDNEPKRYAARDWLIREHGQVLPLGMTSLVTGTPMASSLRDVFSPLTLIAYANKAICNLKGLSSDVVGYVPGLYDESYDAYKLDNEIIDEAGQTLGTTKGIFCETFLETLKKDQLNKPCLLAPLKKLESQSQIEPTGSKAWMLSPDLLQACSTDLRWTTILGARVVKPILKVFNSRRSMNRALTLPDSTVTYPSTGMLPIEIIVEECPFDEDDPDFEMVKTIGKQYAENLSGFGTPGSQQAKDHNSEATMNFGKHRAGVITAFDPRTVKMLHPKTPAFYGSKKGTMNQNQQMNFT</sequence>
<name>A0A395MKZ1_9HYPO</name>
<protein>
    <submittedName>
        <fullName evidence="2">Uncharacterized protein</fullName>
    </submittedName>
</protein>
<keyword evidence="3" id="KW-1185">Reference proteome</keyword>
<proteinExistence type="predicted"/>
<evidence type="ECO:0000256" key="1">
    <source>
        <dbReference type="SAM" id="MobiDB-lite"/>
    </source>
</evidence>
<dbReference type="STRING" id="2594813.A0A395MKZ1"/>
<dbReference type="AlphaFoldDB" id="A0A395MKZ1"/>
<reference evidence="2 3" key="1">
    <citation type="journal article" date="2018" name="PLoS Pathog.">
        <title>Evolution of structural diversity of trichothecenes, a family of toxins produced by plant pathogenic and entomopathogenic fungi.</title>
        <authorList>
            <person name="Proctor R.H."/>
            <person name="McCormick S.P."/>
            <person name="Kim H.S."/>
            <person name="Cardoza R.E."/>
            <person name="Stanley A.M."/>
            <person name="Lindo L."/>
            <person name="Kelly A."/>
            <person name="Brown D.W."/>
            <person name="Lee T."/>
            <person name="Vaughan M.M."/>
            <person name="Alexander N.J."/>
            <person name="Busman M."/>
            <person name="Gutierrez S."/>
        </authorList>
    </citation>
    <scope>NUCLEOTIDE SEQUENCE [LARGE SCALE GENOMIC DNA]</scope>
    <source>
        <strain evidence="2 3">NRRL 13405</strain>
    </source>
</reference>
<dbReference type="InterPro" id="IPR027417">
    <property type="entry name" value="P-loop_NTPase"/>
</dbReference>